<gene>
    <name evidence="1" type="ORF">FHS99_000500</name>
</gene>
<dbReference type="OrthoDB" id="2373347at2"/>
<proteinExistence type="predicted"/>
<dbReference type="PANTHER" id="PTHR36839">
    <property type="entry name" value="METALLO-BETA-LACTAMASE FAMILY PROTEIN (AFU_ORTHOLOGUE AFUA_5G12770)"/>
    <property type="match status" value="1"/>
</dbReference>
<dbReference type="RefSeq" id="WP_157174985.1">
    <property type="nucleotide sequence ID" value="NZ_BMJP01000001.1"/>
</dbReference>
<evidence type="ECO:0008006" key="3">
    <source>
        <dbReference type="Google" id="ProtNLM"/>
    </source>
</evidence>
<name>A0A7W9F1R8_9SPHN</name>
<dbReference type="EMBL" id="JACIJR010000001">
    <property type="protein sequence ID" value="MBB5728044.1"/>
    <property type="molecule type" value="Genomic_DNA"/>
</dbReference>
<accession>A0A7W9F1R8</accession>
<dbReference type="InterPro" id="IPR036866">
    <property type="entry name" value="RibonucZ/Hydroxyglut_hydro"/>
</dbReference>
<protein>
    <recommendedName>
        <fullName evidence="3">MBL fold metallo-hydrolase</fullName>
    </recommendedName>
</protein>
<evidence type="ECO:0000313" key="1">
    <source>
        <dbReference type="EMBL" id="MBB5728044.1"/>
    </source>
</evidence>
<dbReference type="AlphaFoldDB" id="A0A7W9F1R8"/>
<evidence type="ECO:0000313" key="2">
    <source>
        <dbReference type="Proteomes" id="UP000546701"/>
    </source>
</evidence>
<sequence>MIHLCCTCGTSFDTHDGPPPHCAVCCDERQFVPPTGQCWTTPTALHSTHGNRWRQHAPGLLSFHTVPRFAIGQRAFLLLSPHGNILWDCVACLDPATRTLIQALGGIRTIALSHPHYYTTMQDWADAFDATIHLHADDRHWVSRKSPRIAYWTGDSHRLAPDIEMVRLGGHFSGGSVLHLARDDGILLVSDILQVTPRADRVSFMWSYPNLLPLSRRTVETIATRVGGYAFDQLHGAFEGQHIPRDARAVVLRSADIYCRCLMESGPS</sequence>
<organism evidence="1 2">
    <name type="scientific">Sphingomonas prati</name>
    <dbReference type="NCBI Taxonomy" id="1843237"/>
    <lineage>
        <taxon>Bacteria</taxon>
        <taxon>Pseudomonadati</taxon>
        <taxon>Pseudomonadota</taxon>
        <taxon>Alphaproteobacteria</taxon>
        <taxon>Sphingomonadales</taxon>
        <taxon>Sphingomonadaceae</taxon>
        <taxon>Sphingomonas</taxon>
    </lineage>
</organism>
<dbReference type="Proteomes" id="UP000546701">
    <property type="component" value="Unassembled WGS sequence"/>
</dbReference>
<comment type="caution">
    <text evidence="1">The sequence shown here is derived from an EMBL/GenBank/DDBJ whole genome shotgun (WGS) entry which is preliminary data.</text>
</comment>
<dbReference type="Gene3D" id="3.60.15.10">
    <property type="entry name" value="Ribonuclease Z/Hydroxyacylglutathione hydrolase-like"/>
    <property type="match status" value="1"/>
</dbReference>
<keyword evidence="2" id="KW-1185">Reference proteome</keyword>
<dbReference type="SUPFAM" id="SSF56281">
    <property type="entry name" value="Metallo-hydrolase/oxidoreductase"/>
    <property type="match status" value="1"/>
</dbReference>
<dbReference type="PANTHER" id="PTHR36839:SF1">
    <property type="entry name" value="METALLO-BETA-LACTAMASE FAMILY PROTEIN (AFU_ORTHOLOGUE AFUA_5G12770)"/>
    <property type="match status" value="1"/>
</dbReference>
<reference evidence="1 2" key="1">
    <citation type="submission" date="2020-08" db="EMBL/GenBank/DDBJ databases">
        <title>Genomic Encyclopedia of Type Strains, Phase IV (KMG-IV): sequencing the most valuable type-strain genomes for metagenomic binning, comparative biology and taxonomic classification.</title>
        <authorList>
            <person name="Goeker M."/>
        </authorList>
    </citation>
    <scope>NUCLEOTIDE SEQUENCE [LARGE SCALE GENOMIC DNA]</scope>
    <source>
        <strain evidence="1 2">DSM 103336</strain>
    </source>
</reference>